<protein>
    <recommendedName>
        <fullName evidence="5 12">Adenylate kinase</fullName>
        <shortName evidence="12">AK</shortName>
        <ecNumber evidence="4 12">2.7.4.3</ecNumber>
    </recommendedName>
    <alternativeName>
        <fullName evidence="11 12">ATP-AMP transphosphorylase</fullName>
    </alternativeName>
</protein>
<dbReference type="EMBL" id="FWYE01000001">
    <property type="protein sequence ID" value="SMD30445.1"/>
    <property type="molecule type" value="Genomic_DNA"/>
</dbReference>
<dbReference type="HAMAP" id="MF_00234">
    <property type="entry name" value="Adenylate_kinase_AdkA"/>
    <property type="match status" value="1"/>
</dbReference>
<comment type="subcellular location">
    <subcellularLocation>
        <location evidence="2 12">Cytoplasm</location>
    </subcellularLocation>
</comment>
<dbReference type="EMBL" id="AE017261">
    <property type="protein sequence ID" value="AAT43249.1"/>
    <property type="molecule type" value="Genomic_DNA"/>
</dbReference>
<reference evidence="13" key="2">
    <citation type="submission" date="2004-02" db="EMBL/GenBank/DDBJ databases">
        <authorList>
            <person name="Fuetterer O."/>
            <person name="Angelov A."/>
            <person name="Liesegang H."/>
            <person name="Gottschalk G."/>
            <person name="Schleper C."/>
            <person name="Schepers B."/>
            <person name="Dock C."/>
            <person name="Antranikian G."/>
            <person name="Liebl W."/>
        </authorList>
    </citation>
    <scope>NUCLEOTIDE SEQUENCE</scope>
    <source>
        <strain evidence="13">DSM 9790</strain>
    </source>
</reference>
<dbReference type="FunCoup" id="Q6L1A3">
    <property type="interactions" value="67"/>
</dbReference>
<evidence type="ECO:0000256" key="12">
    <source>
        <dbReference type="HAMAP-Rule" id="MF_00234"/>
    </source>
</evidence>
<evidence type="ECO:0000256" key="9">
    <source>
        <dbReference type="ARBA" id="ARBA00022777"/>
    </source>
</evidence>
<dbReference type="PaxDb" id="263820-PTO0664"/>
<dbReference type="eggNOG" id="arCOG01039">
    <property type="taxonomic scope" value="Archaea"/>
</dbReference>
<evidence type="ECO:0000256" key="8">
    <source>
        <dbReference type="ARBA" id="ARBA00022741"/>
    </source>
</evidence>
<evidence type="ECO:0000256" key="6">
    <source>
        <dbReference type="ARBA" id="ARBA00022490"/>
    </source>
</evidence>
<comment type="catalytic activity">
    <reaction evidence="1 12">
        <text>AMP + ATP = 2 ADP</text>
        <dbReference type="Rhea" id="RHEA:12973"/>
        <dbReference type="ChEBI" id="CHEBI:30616"/>
        <dbReference type="ChEBI" id="CHEBI:456215"/>
        <dbReference type="ChEBI" id="CHEBI:456216"/>
        <dbReference type="EC" id="2.7.4.3"/>
    </reaction>
</comment>
<reference evidence="13 15" key="1">
    <citation type="journal article" date="2004" name="Proc. Natl. Acad. Sci. U.S.A.">
        <title>Genome sequence of Picrophilus torridus and its implications for life around pH 0.</title>
        <authorList>
            <person name="Futterer O."/>
            <person name="Angelov A."/>
            <person name="Liesegang H."/>
            <person name="Gottschalk G."/>
            <person name="Schleper C."/>
            <person name="Schepers B."/>
            <person name="Dock C."/>
            <person name="Antranikian G."/>
            <person name="Liebl W."/>
        </authorList>
    </citation>
    <scope>NUCLEOTIDE SEQUENCE [LARGE SCALE GENOMIC DNA]</scope>
    <source>
        <strain evidence="15">ATCC 700027 / DSM 9790 / JCM 10055 / NBRC 100828</strain>
        <strain evidence="13">DSM 9790</strain>
    </source>
</reference>
<comment type="similarity">
    <text evidence="3 12">Belongs to the archaeal adenylate kinase family.</text>
</comment>
<keyword evidence="6 12" id="KW-0963">Cytoplasm</keyword>
<dbReference type="RefSeq" id="WP_011177465.1">
    <property type="nucleotide sequence ID" value="NC_005877.1"/>
</dbReference>
<evidence type="ECO:0000256" key="2">
    <source>
        <dbReference type="ARBA" id="ARBA00004496"/>
    </source>
</evidence>
<dbReference type="InterPro" id="IPR023477">
    <property type="entry name" value="Adenylate_kinase_AdkA"/>
</dbReference>
<evidence type="ECO:0000256" key="7">
    <source>
        <dbReference type="ARBA" id="ARBA00022679"/>
    </source>
</evidence>
<dbReference type="STRING" id="263820.PTO0664"/>
<evidence type="ECO:0000313" key="16">
    <source>
        <dbReference type="Proteomes" id="UP000192315"/>
    </source>
</evidence>
<dbReference type="Pfam" id="PF13207">
    <property type="entry name" value="AAA_17"/>
    <property type="match status" value="1"/>
</dbReference>
<dbReference type="InterPro" id="IPR027417">
    <property type="entry name" value="P-loop_NTPase"/>
</dbReference>
<evidence type="ECO:0000313" key="15">
    <source>
        <dbReference type="Proteomes" id="UP000000438"/>
    </source>
</evidence>
<dbReference type="GO" id="GO:0004017">
    <property type="term" value="F:AMP kinase activity"/>
    <property type="evidence" value="ECO:0007669"/>
    <property type="project" value="UniProtKB-UniRule"/>
</dbReference>
<dbReference type="EC" id="2.7.4.3" evidence="4 12"/>
<sequence length="181" mass="20313">MRVVIAGVAGVGKSTVLDIVSSRSGYTVKNFGSVMLDLAISSNLVKDRDEIRKLPVERQIELQRSASQKLGTMDNIIIDTHMSIKSPGGYLPGLPEWVLRELNVSSYFLIEADPKEIKKRREEDPTRHRDDDTIDDIYEHQMVNRQFAISYSVFSGATVNFITNPTGHPELAAENIIRRLA</sequence>
<dbReference type="GO" id="GO:0005524">
    <property type="term" value="F:ATP binding"/>
    <property type="evidence" value="ECO:0007669"/>
    <property type="project" value="UniProtKB-UniRule"/>
</dbReference>
<evidence type="ECO:0000256" key="4">
    <source>
        <dbReference type="ARBA" id="ARBA00012955"/>
    </source>
</evidence>
<proteinExistence type="inferred from homology"/>
<dbReference type="Gene3D" id="3.40.50.300">
    <property type="entry name" value="P-loop containing nucleotide triphosphate hydrolases"/>
    <property type="match status" value="1"/>
</dbReference>
<dbReference type="Proteomes" id="UP000000438">
    <property type="component" value="Chromosome"/>
</dbReference>
<evidence type="ECO:0000256" key="1">
    <source>
        <dbReference type="ARBA" id="ARBA00000582"/>
    </source>
</evidence>
<dbReference type="GO" id="GO:0005737">
    <property type="term" value="C:cytoplasm"/>
    <property type="evidence" value="ECO:0007669"/>
    <property type="project" value="UniProtKB-SubCell"/>
</dbReference>
<evidence type="ECO:0000256" key="11">
    <source>
        <dbReference type="ARBA" id="ARBA00033336"/>
    </source>
</evidence>
<gene>
    <name evidence="12" type="primary">adkA</name>
    <name evidence="13" type="ordered locus">PTO0664</name>
    <name evidence="14" type="ORF">SAMN02745355_0326</name>
</gene>
<name>Q6L1A3_PICTO</name>
<dbReference type="Proteomes" id="UP000192315">
    <property type="component" value="Unassembled WGS sequence"/>
</dbReference>
<dbReference type="HOGENOM" id="CLU_119371_0_0_2"/>
<dbReference type="GeneID" id="2844612"/>
<feature type="binding site" evidence="12">
    <location>
        <begin position="7"/>
        <end position="15"/>
    </location>
    <ligand>
        <name>ATP</name>
        <dbReference type="ChEBI" id="CHEBI:30616"/>
    </ligand>
</feature>
<keyword evidence="7 12" id="KW-0808">Transferase</keyword>
<accession>Q6L1A3</accession>
<keyword evidence="10 12" id="KW-0067">ATP-binding</keyword>
<keyword evidence="9 12" id="KW-0418">Kinase</keyword>
<evidence type="ECO:0000313" key="14">
    <source>
        <dbReference type="EMBL" id="SMD30445.1"/>
    </source>
</evidence>
<reference evidence="14 16" key="3">
    <citation type="submission" date="2017-04" db="EMBL/GenBank/DDBJ databases">
        <authorList>
            <person name="Varghese N."/>
            <person name="Submissions S."/>
        </authorList>
    </citation>
    <scope>NUCLEOTIDE SEQUENCE [LARGE SCALE GENOMIC DNA]</scope>
    <source>
        <strain evidence="14 16">DSM 9789</strain>
    </source>
</reference>
<evidence type="ECO:0000313" key="13">
    <source>
        <dbReference type="EMBL" id="AAT43249.1"/>
    </source>
</evidence>
<dbReference type="SUPFAM" id="SSF52540">
    <property type="entry name" value="P-loop containing nucleoside triphosphate hydrolases"/>
    <property type="match status" value="1"/>
</dbReference>
<keyword evidence="8 12" id="KW-0547">Nucleotide-binding</keyword>
<evidence type="ECO:0000256" key="10">
    <source>
        <dbReference type="ARBA" id="ARBA00022840"/>
    </source>
</evidence>
<dbReference type="OrthoDB" id="26198at2157"/>
<dbReference type="KEGG" id="pto:PTO0664"/>
<accession>A0A8G2L6Z8</accession>
<evidence type="ECO:0000256" key="3">
    <source>
        <dbReference type="ARBA" id="ARBA00007088"/>
    </source>
</evidence>
<dbReference type="NCBIfam" id="NF003122">
    <property type="entry name" value="PRK04040.1"/>
    <property type="match status" value="1"/>
</dbReference>
<keyword evidence="16" id="KW-1185">Reference proteome</keyword>
<dbReference type="AlphaFoldDB" id="Q6L1A3"/>
<dbReference type="InParanoid" id="Q6L1A3"/>
<organism evidence="13 15">
    <name type="scientific">Picrophilus torridus (strain ATCC 700027 / DSM 9790 / JCM 10055 / NBRC 100828 / KAW 2/3)</name>
    <dbReference type="NCBI Taxonomy" id="1122961"/>
    <lineage>
        <taxon>Archaea</taxon>
        <taxon>Methanobacteriati</taxon>
        <taxon>Thermoplasmatota</taxon>
        <taxon>Thermoplasmata</taxon>
        <taxon>Thermoplasmatales</taxon>
        <taxon>Picrophilaceae</taxon>
        <taxon>Picrophilus</taxon>
    </lineage>
</organism>
<evidence type="ECO:0000256" key="5">
    <source>
        <dbReference type="ARBA" id="ARBA00019926"/>
    </source>
</evidence>